<dbReference type="GeneID" id="87830783"/>
<gene>
    <name evidence="1" type="ORF">N657DRAFT_650746</name>
</gene>
<keyword evidence="2" id="KW-1185">Reference proteome</keyword>
<sequence length="53" mass="5500">MPSTRLAPGPWPLCGRCGVAYGALCSSTCCGGLKVQTLGFRGSLCTPNDNERP</sequence>
<comment type="caution">
    <text evidence="1">The sequence shown here is derived from an EMBL/GenBank/DDBJ whole genome shotgun (WGS) entry which is preliminary data.</text>
</comment>
<organism evidence="1 2">
    <name type="scientific">Parathielavia appendiculata</name>
    <dbReference type="NCBI Taxonomy" id="2587402"/>
    <lineage>
        <taxon>Eukaryota</taxon>
        <taxon>Fungi</taxon>
        <taxon>Dikarya</taxon>
        <taxon>Ascomycota</taxon>
        <taxon>Pezizomycotina</taxon>
        <taxon>Sordariomycetes</taxon>
        <taxon>Sordariomycetidae</taxon>
        <taxon>Sordariales</taxon>
        <taxon>Chaetomiaceae</taxon>
        <taxon>Parathielavia</taxon>
    </lineage>
</organism>
<name>A0AAN6TQW4_9PEZI</name>
<dbReference type="AlphaFoldDB" id="A0AAN6TQW4"/>
<dbReference type="EMBL" id="MU853256">
    <property type="protein sequence ID" value="KAK4118954.1"/>
    <property type="molecule type" value="Genomic_DNA"/>
</dbReference>
<dbReference type="RefSeq" id="XP_062642727.1">
    <property type="nucleotide sequence ID" value="XM_062794014.1"/>
</dbReference>
<evidence type="ECO:0000313" key="2">
    <source>
        <dbReference type="Proteomes" id="UP001302602"/>
    </source>
</evidence>
<proteinExistence type="predicted"/>
<reference evidence="1" key="1">
    <citation type="journal article" date="2023" name="Mol. Phylogenet. Evol.">
        <title>Genome-scale phylogeny and comparative genomics of the fungal order Sordariales.</title>
        <authorList>
            <person name="Hensen N."/>
            <person name="Bonometti L."/>
            <person name="Westerberg I."/>
            <person name="Brannstrom I.O."/>
            <person name="Guillou S."/>
            <person name="Cros-Aarteil S."/>
            <person name="Calhoun S."/>
            <person name="Haridas S."/>
            <person name="Kuo A."/>
            <person name="Mondo S."/>
            <person name="Pangilinan J."/>
            <person name="Riley R."/>
            <person name="LaButti K."/>
            <person name="Andreopoulos B."/>
            <person name="Lipzen A."/>
            <person name="Chen C."/>
            <person name="Yan M."/>
            <person name="Daum C."/>
            <person name="Ng V."/>
            <person name="Clum A."/>
            <person name="Steindorff A."/>
            <person name="Ohm R.A."/>
            <person name="Martin F."/>
            <person name="Silar P."/>
            <person name="Natvig D.O."/>
            <person name="Lalanne C."/>
            <person name="Gautier V."/>
            <person name="Ament-Velasquez S.L."/>
            <person name="Kruys A."/>
            <person name="Hutchinson M.I."/>
            <person name="Powell A.J."/>
            <person name="Barry K."/>
            <person name="Miller A.N."/>
            <person name="Grigoriev I.V."/>
            <person name="Debuchy R."/>
            <person name="Gladieux P."/>
            <person name="Hiltunen Thoren M."/>
            <person name="Johannesson H."/>
        </authorList>
    </citation>
    <scope>NUCLEOTIDE SEQUENCE</scope>
    <source>
        <strain evidence="1">CBS 731.68</strain>
    </source>
</reference>
<protein>
    <submittedName>
        <fullName evidence="1">Uncharacterized protein</fullName>
    </submittedName>
</protein>
<accession>A0AAN6TQW4</accession>
<evidence type="ECO:0000313" key="1">
    <source>
        <dbReference type="EMBL" id="KAK4118954.1"/>
    </source>
</evidence>
<reference evidence="1" key="2">
    <citation type="submission" date="2023-05" db="EMBL/GenBank/DDBJ databases">
        <authorList>
            <consortium name="Lawrence Berkeley National Laboratory"/>
            <person name="Steindorff A."/>
            <person name="Hensen N."/>
            <person name="Bonometti L."/>
            <person name="Westerberg I."/>
            <person name="Brannstrom I.O."/>
            <person name="Guillou S."/>
            <person name="Cros-Aarteil S."/>
            <person name="Calhoun S."/>
            <person name="Haridas S."/>
            <person name="Kuo A."/>
            <person name="Mondo S."/>
            <person name="Pangilinan J."/>
            <person name="Riley R."/>
            <person name="Labutti K."/>
            <person name="Andreopoulos B."/>
            <person name="Lipzen A."/>
            <person name="Chen C."/>
            <person name="Yanf M."/>
            <person name="Daum C."/>
            <person name="Ng V."/>
            <person name="Clum A."/>
            <person name="Ohm R."/>
            <person name="Martin F."/>
            <person name="Silar P."/>
            <person name="Natvig D."/>
            <person name="Lalanne C."/>
            <person name="Gautier V."/>
            <person name="Ament-Velasquez S.L."/>
            <person name="Kruys A."/>
            <person name="Hutchinson M.I."/>
            <person name="Powell A.J."/>
            <person name="Barry K."/>
            <person name="Miller A.N."/>
            <person name="Grigoriev I.V."/>
            <person name="Debuchy R."/>
            <person name="Gladieux P."/>
            <person name="Thoren M.H."/>
            <person name="Johannesson H."/>
        </authorList>
    </citation>
    <scope>NUCLEOTIDE SEQUENCE</scope>
    <source>
        <strain evidence="1">CBS 731.68</strain>
    </source>
</reference>
<dbReference type="Proteomes" id="UP001302602">
    <property type="component" value="Unassembled WGS sequence"/>
</dbReference>